<comment type="caution">
    <text evidence="2">The sequence shown here is derived from an EMBL/GenBank/DDBJ whole genome shotgun (WGS) entry which is preliminary data.</text>
</comment>
<keyword evidence="1" id="KW-0812">Transmembrane</keyword>
<protein>
    <submittedName>
        <fullName evidence="2">Uncharacterized protein</fullName>
    </submittedName>
</protein>
<accession>X1CUB3</accession>
<reference evidence="2" key="1">
    <citation type="journal article" date="2014" name="Front. Microbiol.">
        <title>High frequency of phylogenetically diverse reductive dehalogenase-homologous genes in deep subseafloor sedimentary metagenomes.</title>
        <authorList>
            <person name="Kawai M."/>
            <person name="Futagami T."/>
            <person name="Toyoda A."/>
            <person name="Takaki Y."/>
            <person name="Nishi S."/>
            <person name="Hori S."/>
            <person name="Arai W."/>
            <person name="Tsubouchi T."/>
            <person name="Morono Y."/>
            <person name="Uchiyama I."/>
            <person name="Ito T."/>
            <person name="Fujiyama A."/>
            <person name="Inagaki F."/>
            <person name="Takami H."/>
        </authorList>
    </citation>
    <scope>NUCLEOTIDE SEQUENCE</scope>
    <source>
        <strain evidence="2">Expedition CK06-06</strain>
    </source>
</reference>
<organism evidence="2">
    <name type="scientific">marine sediment metagenome</name>
    <dbReference type="NCBI Taxonomy" id="412755"/>
    <lineage>
        <taxon>unclassified sequences</taxon>
        <taxon>metagenomes</taxon>
        <taxon>ecological metagenomes</taxon>
    </lineage>
</organism>
<evidence type="ECO:0000256" key="1">
    <source>
        <dbReference type="SAM" id="Phobius"/>
    </source>
</evidence>
<dbReference type="EMBL" id="BART01020067">
    <property type="protein sequence ID" value="GAG99678.1"/>
    <property type="molecule type" value="Genomic_DNA"/>
</dbReference>
<gene>
    <name evidence="2" type="ORF">S01H4_37364</name>
</gene>
<feature type="transmembrane region" description="Helical" evidence="1">
    <location>
        <begin position="6"/>
        <end position="23"/>
    </location>
</feature>
<dbReference type="AlphaFoldDB" id="X1CUB3"/>
<feature type="non-terminal residue" evidence="2">
    <location>
        <position position="1"/>
    </location>
</feature>
<keyword evidence="1" id="KW-0472">Membrane</keyword>
<evidence type="ECO:0000313" key="2">
    <source>
        <dbReference type="EMBL" id="GAG99678.1"/>
    </source>
</evidence>
<keyword evidence="1" id="KW-1133">Transmembrane helix</keyword>
<sequence>PFPFNVIAAFIYILFTIGVKIIIKLKFHYNLFLIDLLKGKKYYNKYFRGKDKLDLP</sequence>
<name>X1CUB3_9ZZZZ</name>
<proteinExistence type="predicted"/>